<protein>
    <recommendedName>
        <fullName evidence="4">MARVEL domain-containing protein</fullName>
    </recommendedName>
</protein>
<keyword evidence="3" id="KW-1185">Reference proteome</keyword>
<dbReference type="GeneID" id="38778317"/>
<proteinExistence type="predicted"/>
<gene>
    <name evidence="2" type="ORF">SCP_0311290</name>
</gene>
<dbReference type="InParanoid" id="A0A401GGU4"/>
<evidence type="ECO:0008006" key="4">
    <source>
        <dbReference type="Google" id="ProtNLM"/>
    </source>
</evidence>
<name>A0A401GGU4_9APHY</name>
<accession>A0A401GGU4</accession>
<sequence length="213" mass="23075">MLWLQIFRIVVFVWVVLCAVIVLGLGGHIINFTVTYLHGYYVFTALGVATASLTILTLPVMFIVDIAVSNIVFTSWILIELIWLTILWVLWLSTGAYAGSFIGPCQYVDETGISVLVAGCHESQALEAFSFLAWIPLMVYTITLLVVSMVSANRGSSVWTSSVSEADWASSGSSRPAVPASQYQIGAVPTSGAFQSYQDAAPQFQQPPPSSIV</sequence>
<organism evidence="2 3">
    <name type="scientific">Sparassis crispa</name>
    <dbReference type="NCBI Taxonomy" id="139825"/>
    <lineage>
        <taxon>Eukaryota</taxon>
        <taxon>Fungi</taxon>
        <taxon>Dikarya</taxon>
        <taxon>Basidiomycota</taxon>
        <taxon>Agaricomycotina</taxon>
        <taxon>Agaricomycetes</taxon>
        <taxon>Polyporales</taxon>
        <taxon>Sparassidaceae</taxon>
        <taxon>Sparassis</taxon>
    </lineage>
</organism>
<dbReference type="EMBL" id="BFAD01000003">
    <property type="protein sequence ID" value="GBE81400.1"/>
    <property type="molecule type" value="Genomic_DNA"/>
</dbReference>
<keyword evidence="1" id="KW-1133">Transmembrane helix</keyword>
<dbReference type="AlphaFoldDB" id="A0A401GGU4"/>
<dbReference type="RefSeq" id="XP_027612313.1">
    <property type="nucleotide sequence ID" value="XM_027756512.1"/>
</dbReference>
<evidence type="ECO:0000313" key="2">
    <source>
        <dbReference type="EMBL" id="GBE81400.1"/>
    </source>
</evidence>
<reference evidence="2 3" key="1">
    <citation type="journal article" date="2018" name="Sci. Rep.">
        <title>Genome sequence of the cauliflower mushroom Sparassis crispa (Hanabiratake) and its association with beneficial usage.</title>
        <authorList>
            <person name="Kiyama R."/>
            <person name="Furutani Y."/>
            <person name="Kawaguchi K."/>
            <person name="Nakanishi T."/>
        </authorList>
    </citation>
    <scope>NUCLEOTIDE SEQUENCE [LARGE SCALE GENOMIC DNA]</scope>
</reference>
<keyword evidence="1" id="KW-0812">Transmembrane</keyword>
<evidence type="ECO:0000256" key="1">
    <source>
        <dbReference type="SAM" id="Phobius"/>
    </source>
</evidence>
<dbReference type="OrthoDB" id="3364107at2759"/>
<dbReference type="STRING" id="139825.A0A401GGU4"/>
<evidence type="ECO:0000313" key="3">
    <source>
        <dbReference type="Proteomes" id="UP000287166"/>
    </source>
</evidence>
<comment type="caution">
    <text evidence="2">The sequence shown here is derived from an EMBL/GenBank/DDBJ whole genome shotgun (WGS) entry which is preliminary data.</text>
</comment>
<dbReference type="Proteomes" id="UP000287166">
    <property type="component" value="Unassembled WGS sequence"/>
</dbReference>
<feature type="transmembrane region" description="Helical" evidence="1">
    <location>
        <begin position="40"/>
        <end position="64"/>
    </location>
</feature>
<keyword evidence="1" id="KW-0472">Membrane</keyword>
<feature type="transmembrane region" description="Helical" evidence="1">
    <location>
        <begin position="131"/>
        <end position="152"/>
    </location>
</feature>
<feature type="transmembrane region" description="Helical" evidence="1">
    <location>
        <begin position="71"/>
        <end position="91"/>
    </location>
</feature>
<feature type="transmembrane region" description="Helical" evidence="1">
    <location>
        <begin position="12"/>
        <end position="34"/>
    </location>
</feature>